<comment type="caution">
    <text evidence="2">The sequence shown here is derived from an EMBL/GenBank/DDBJ whole genome shotgun (WGS) entry which is preliminary data.</text>
</comment>
<dbReference type="PANTHER" id="PTHR23245:SF25">
    <property type="entry name" value="TRNA WYBUTOSINE-SYNTHESIZING PROTEIN 2 HOMOLOG"/>
    <property type="match status" value="1"/>
</dbReference>
<dbReference type="EMBL" id="BMAR01000071">
    <property type="protein sequence ID" value="GFR52770.1"/>
    <property type="molecule type" value="Genomic_DNA"/>
</dbReference>
<keyword evidence="3" id="KW-1185">Reference proteome</keyword>
<protein>
    <recommendedName>
        <fullName evidence="4">tRNA(Phe) (4-demethylwyosine(37)-C(7)) aminocarboxypropyltransferase</fullName>
    </recommendedName>
</protein>
<proteinExistence type="predicted"/>
<dbReference type="InterPro" id="IPR029063">
    <property type="entry name" value="SAM-dependent_MTases_sf"/>
</dbReference>
<sequence>AAERCEVLAGDCRGALPRFAGLADRVLLGLLPSSRGGWEAAVRALKPDRGGWLHLHHNVTDREEAGWLADTMRELRRLAGQAGRAWSVRLHHVERVKWYAPHIRHIVMDIECRPLGDGQQQQEGEEEGRGATTVATAEAAASTTSASAPTSAAGAAAAAPTGTSLAAPASRPPSVPAVAAPAAAEAGDAGAGAASSSSGSSSGSGSGSGGREQPPWY</sequence>
<organism evidence="2 3">
    <name type="scientific">Astrephomene gubernaculifera</name>
    <dbReference type="NCBI Taxonomy" id="47775"/>
    <lineage>
        <taxon>Eukaryota</taxon>
        <taxon>Viridiplantae</taxon>
        <taxon>Chlorophyta</taxon>
        <taxon>core chlorophytes</taxon>
        <taxon>Chlorophyceae</taxon>
        <taxon>CS clade</taxon>
        <taxon>Chlamydomonadales</taxon>
        <taxon>Astrephomenaceae</taxon>
        <taxon>Astrephomene</taxon>
    </lineage>
</organism>
<evidence type="ECO:0000256" key="1">
    <source>
        <dbReference type="SAM" id="MobiDB-lite"/>
    </source>
</evidence>
<dbReference type="Gene3D" id="3.40.50.150">
    <property type="entry name" value="Vaccinia Virus protein VP39"/>
    <property type="match status" value="1"/>
</dbReference>
<dbReference type="SUPFAM" id="SSF53335">
    <property type="entry name" value="S-adenosyl-L-methionine-dependent methyltransferases"/>
    <property type="match status" value="1"/>
</dbReference>
<dbReference type="GO" id="GO:0008175">
    <property type="term" value="F:tRNA methyltransferase activity"/>
    <property type="evidence" value="ECO:0007669"/>
    <property type="project" value="TreeGrafter"/>
</dbReference>
<evidence type="ECO:0000313" key="2">
    <source>
        <dbReference type="EMBL" id="GFR52770.1"/>
    </source>
</evidence>
<gene>
    <name evidence="2" type="ORF">Agub_g15381</name>
</gene>
<feature type="non-terminal residue" evidence="2">
    <location>
        <position position="1"/>
    </location>
</feature>
<evidence type="ECO:0008006" key="4">
    <source>
        <dbReference type="Google" id="ProtNLM"/>
    </source>
</evidence>
<dbReference type="GO" id="GO:0031591">
    <property type="term" value="P:wybutosine biosynthetic process"/>
    <property type="evidence" value="ECO:0007669"/>
    <property type="project" value="TreeGrafter"/>
</dbReference>
<feature type="region of interest" description="Disordered" evidence="1">
    <location>
        <begin position="116"/>
        <end position="217"/>
    </location>
</feature>
<dbReference type="GO" id="GO:0030488">
    <property type="term" value="P:tRNA methylation"/>
    <property type="evidence" value="ECO:0007669"/>
    <property type="project" value="TreeGrafter"/>
</dbReference>
<name>A0AAD3E2Y3_9CHLO</name>
<dbReference type="GO" id="GO:0005737">
    <property type="term" value="C:cytoplasm"/>
    <property type="evidence" value="ECO:0007669"/>
    <property type="project" value="TreeGrafter"/>
</dbReference>
<dbReference type="Proteomes" id="UP001054857">
    <property type="component" value="Unassembled WGS sequence"/>
</dbReference>
<evidence type="ECO:0000313" key="3">
    <source>
        <dbReference type="Proteomes" id="UP001054857"/>
    </source>
</evidence>
<reference evidence="2 3" key="1">
    <citation type="journal article" date="2021" name="Sci. Rep.">
        <title>Genome sequencing of the multicellular alga Astrephomene provides insights into convergent evolution of germ-soma differentiation.</title>
        <authorList>
            <person name="Yamashita S."/>
            <person name="Yamamoto K."/>
            <person name="Matsuzaki R."/>
            <person name="Suzuki S."/>
            <person name="Yamaguchi H."/>
            <person name="Hirooka S."/>
            <person name="Minakuchi Y."/>
            <person name="Miyagishima S."/>
            <person name="Kawachi M."/>
            <person name="Toyoda A."/>
            <person name="Nozaki H."/>
        </authorList>
    </citation>
    <scope>NUCLEOTIDE SEQUENCE [LARGE SCALE GENOMIC DNA]</scope>
    <source>
        <strain evidence="2 3">NIES-4017</strain>
    </source>
</reference>
<dbReference type="PANTHER" id="PTHR23245">
    <property type="entry name" value="TRNA METHYLTRANSFERASE"/>
    <property type="match status" value="1"/>
</dbReference>
<accession>A0AAD3E2Y3</accession>
<feature type="non-terminal residue" evidence="2">
    <location>
        <position position="217"/>
    </location>
</feature>
<feature type="compositionally biased region" description="Low complexity" evidence="1">
    <location>
        <begin position="176"/>
        <end position="201"/>
    </location>
</feature>
<dbReference type="AlphaFoldDB" id="A0AAD3E2Y3"/>
<feature type="compositionally biased region" description="Low complexity" evidence="1">
    <location>
        <begin position="130"/>
        <end position="169"/>
    </location>
</feature>